<dbReference type="InterPro" id="IPR018077">
    <property type="entry name" value="Glyco_hydro_fam25_subgr"/>
</dbReference>
<dbReference type="PANTHER" id="PTHR34135">
    <property type="entry name" value="LYSOZYME"/>
    <property type="match status" value="1"/>
</dbReference>
<keyword evidence="9" id="KW-1015">Disulfide bond</keyword>
<dbReference type="GO" id="GO:0009253">
    <property type="term" value="P:peptidoglycan catabolic process"/>
    <property type="evidence" value="ECO:0007669"/>
    <property type="project" value="InterPro"/>
</dbReference>
<keyword evidence="5" id="KW-0964">Secreted</keyword>
<comment type="subcellular location">
    <subcellularLocation>
        <location evidence="2">Secreted</location>
    </subcellularLocation>
</comment>
<accession>A0A7Y9I9K5</accession>
<evidence type="ECO:0000256" key="1">
    <source>
        <dbReference type="ARBA" id="ARBA00000632"/>
    </source>
</evidence>
<dbReference type="AlphaFoldDB" id="A0A7Y9I9K5"/>
<evidence type="ECO:0000256" key="3">
    <source>
        <dbReference type="ARBA" id="ARBA00010646"/>
    </source>
</evidence>
<gene>
    <name evidence="13" type="ORF">BKA15_003939</name>
</gene>
<dbReference type="GO" id="GO:0005576">
    <property type="term" value="C:extracellular region"/>
    <property type="evidence" value="ECO:0007669"/>
    <property type="project" value="UniProtKB-SubCell"/>
</dbReference>
<evidence type="ECO:0000256" key="5">
    <source>
        <dbReference type="ARBA" id="ARBA00022525"/>
    </source>
</evidence>
<dbReference type="GO" id="GO:0042742">
    <property type="term" value="P:defense response to bacterium"/>
    <property type="evidence" value="ECO:0007669"/>
    <property type="project" value="UniProtKB-KW"/>
</dbReference>
<dbReference type="SMART" id="SM00641">
    <property type="entry name" value="Glyco_25"/>
    <property type="match status" value="1"/>
</dbReference>
<evidence type="ECO:0000256" key="6">
    <source>
        <dbReference type="ARBA" id="ARBA00022529"/>
    </source>
</evidence>
<dbReference type="EMBL" id="JACCBU010000001">
    <property type="protein sequence ID" value="NYE72610.1"/>
    <property type="molecule type" value="Genomic_DNA"/>
</dbReference>
<keyword evidence="7" id="KW-0081">Bacteriolytic enzyme</keyword>
<dbReference type="GO" id="GO:0003796">
    <property type="term" value="F:lysozyme activity"/>
    <property type="evidence" value="ECO:0007669"/>
    <property type="project" value="UniProtKB-EC"/>
</dbReference>
<keyword evidence="8 12" id="KW-0378">Hydrolase</keyword>
<comment type="similarity">
    <text evidence="3 12">Belongs to the glycosyl hydrolase 25 family.</text>
</comment>
<dbReference type="PANTHER" id="PTHR34135:SF2">
    <property type="entry name" value="LYSOZYME"/>
    <property type="match status" value="1"/>
</dbReference>
<dbReference type="SUPFAM" id="SSF51445">
    <property type="entry name" value="(Trans)glycosidases"/>
    <property type="match status" value="1"/>
</dbReference>
<evidence type="ECO:0000256" key="7">
    <source>
        <dbReference type="ARBA" id="ARBA00022638"/>
    </source>
</evidence>
<dbReference type="PROSITE" id="PS51904">
    <property type="entry name" value="GLYCOSYL_HYDROL_F25_2"/>
    <property type="match status" value="1"/>
</dbReference>
<evidence type="ECO:0000256" key="12">
    <source>
        <dbReference type="RuleBase" id="RU361176"/>
    </source>
</evidence>
<dbReference type="Gene3D" id="3.20.20.80">
    <property type="entry name" value="Glycosidases"/>
    <property type="match status" value="1"/>
</dbReference>
<dbReference type="InterPro" id="IPR002053">
    <property type="entry name" value="Glyco_hydro_25"/>
</dbReference>
<protein>
    <recommendedName>
        <fullName evidence="4 12">Lysozyme</fullName>
        <ecNumber evidence="4 12">3.2.1.17</ecNumber>
    </recommendedName>
</protein>
<dbReference type="PROSITE" id="PS00953">
    <property type="entry name" value="GLYCOSYL_HYDROL_F25_1"/>
    <property type="match status" value="1"/>
</dbReference>
<dbReference type="Proteomes" id="UP000569914">
    <property type="component" value="Unassembled WGS sequence"/>
</dbReference>
<dbReference type="Pfam" id="PF01183">
    <property type="entry name" value="Glyco_hydro_25"/>
    <property type="match status" value="1"/>
</dbReference>
<evidence type="ECO:0000256" key="9">
    <source>
        <dbReference type="ARBA" id="ARBA00023157"/>
    </source>
</evidence>
<sequence length="221" mass="23845">MQPAQAAPAGLPGIDVSHWQGSINWTSVKNAGIKFAYIKATESTTYKDPRFNYNYPSAHAAGVIRGAYHFARPNGDPVTDGRAEANYFASNGGAWSADNLTLPGALDLEGSCTLSQSATRTWIKSFYDTYKARTGRDVVIYTSRSWWNACTGGTSQFAPLTPLWVASWTSASSPTMPTGFSTYTFWQWTDSGSVSGISGAVDRNVFNGSDARLRALANNTP</sequence>
<evidence type="ECO:0000256" key="4">
    <source>
        <dbReference type="ARBA" id="ARBA00012732"/>
    </source>
</evidence>
<dbReference type="GO" id="GO:0016052">
    <property type="term" value="P:carbohydrate catabolic process"/>
    <property type="evidence" value="ECO:0007669"/>
    <property type="project" value="TreeGrafter"/>
</dbReference>
<comment type="caution">
    <text evidence="13">The sequence shown here is derived from an EMBL/GenBank/DDBJ whole genome shotgun (WGS) entry which is preliminary data.</text>
</comment>
<comment type="function">
    <text evidence="11">This enzyme has both lysozyme (acetylmuramidase) and diacetylmuramidase activities.</text>
</comment>
<dbReference type="GO" id="GO:0031640">
    <property type="term" value="P:killing of cells of another organism"/>
    <property type="evidence" value="ECO:0007669"/>
    <property type="project" value="UniProtKB-KW"/>
</dbReference>
<keyword evidence="6" id="KW-0929">Antimicrobial</keyword>
<evidence type="ECO:0000313" key="13">
    <source>
        <dbReference type="EMBL" id="NYE72610.1"/>
    </source>
</evidence>
<keyword evidence="14" id="KW-1185">Reference proteome</keyword>
<name>A0A7Y9I9K5_9ACTN</name>
<evidence type="ECO:0000256" key="2">
    <source>
        <dbReference type="ARBA" id="ARBA00004613"/>
    </source>
</evidence>
<dbReference type="FunFam" id="3.20.20.80:FF:000060">
    <property type="entry name" value="Lysozyme M1"/>
    <property type="match status" value="1"/>
</dbReference>
<reference evidence="13 14" key="1">
    <citation type="submission" date="2020-07" db="EMBL/GenBank/DDBJ databases">
        <title>Sequencing the genomes of 1000 actinobacteria strains.</title>
        <authorList>
            <person name="Klenk H.-P."/>
        </authorList>
    </citation>
    <scope>NUCLEOTIDE SEQUENCE [LARGE SCALE GENOMIC DNA]</scope>
    <source>
        <strain evidence="13 14">DSM 22083</strain>
    </source>
</reference>
<evidence type="ECO:0000256" key="11">
    <source>
        <dbReference type="ARBA" id="ARBA00055588"/>
    </source>
</evidence>
<dbReference type="InterPro" id="IPR017853">
    <property type="entry name" value="GH"/>
</dbReference>
<evidence type="ECO:0000256" key="8">
    <source>
        <dbReference type="ARBA" id="ARBA00022801"/>
    </source>
</evidence>
<evidence type="ECO:0000256" key="10">
    <source>
        <dbReference type="ARBA" id="ARBA00023295"/>
    </source>
</evidence>
<organism evidence="13 14">
    <name type="scientific">Microlunatus parietis</name>
    <dbReference type="NCBI Taxonomy" id="682979"/>
    <lineage>
        <taxon>Bacteria</taxon>
        <taxon>Bacillati</taxon>
        <taxon>Actinomycetota</taxon>
        <taxon>Actinomycetes</taxon>
        <taxon>Propionibacteriales</taxon>
        <taxon>Propionibacteriaceae</taxon>
        <taxon>Microlunatus</taxon>
    </lineage>
</organism>
<evidence type="ECO:0000313" key="14">
    <source>
        <dbReference type="Proteomes" id="UP000569914"/>
    </source>
</evidence>
<dbReference type="InterPro" id="IPR008270">
    <property type="entry name" value="Glyco_hydro_25_AS"/>
</dbReference>
<dbReference type="EC" id="3.2.1.17" evidence="4 12"/>
<dbReference type="GO" id="GO:0016998">
    <property type="term" value="P:cell wall macromolecule catabolic process"/>
    <property type="evidence" value="ECO:0007669"/>
    <property type="project" value="InterPro"/>
</dbReference>
<keyword evidence="10 12" id="KW-0326">Glycosidase</keyword>
<comment type="catalytic activity">
    <reaction evidence="1 12">
        <text>Hydrolysis of (1-&gt;4)-beta-linkages between N-acetylmuramic acid and N-acetyl-D-glucosamine residues in a peptidoglycan and between N-acetyl-D-glucosamine residues in chitodextrins.</text>
        <dbReference type="EC" id="3.2.1.17"/>
    </reaction>
</comment>
<proteinExistence type="inferred from homology"/>